<evidence type="ECO:0000313" key="1">
    <source>
        <dbReference type="EMBL" id="JAP06385.1"/>
    </source>
</evidence>
<feature type="non-terminal residue" evidence="1">
    <location>
        <position position="1"/>
    </location>
</feature>
<protein>
    <submittedName>
        <fullName evidence="1">Putative ovule protein</fullName>
    </submittedName>
</protein>
<sequence>VHHPHNKFVKITTKGDAAFAFRHFNALKLVIRTNTKKSGFCTLLGFYVSIKFIDVLKVRKLQG</sequence>
<organism evidence="1">
    <name type="scientific">Solanum chacoense</name>
    <name type="common">Chaco potato</name>
    <dbReference type="NCBI Taxonomy" id="4108"/>
    <lineage>
        <taxon>Eukaryota</taxon>
        <taxon>Viridiplantae</taxon>
        <taxon>Streptophyta</taxon>
        <taxon>Embryophyta</taxon>
        <taxon>Tracheophyta</taxon>
        <taxon>Spermatophyta</taxon>
        <taxon>Magnoliopsida</taxon>
        <taxon>eudicotyledons</taxon>
        <taxon>Gunneridae</taxon>
        <taxon>Pentapetalae</taxon>
        <taxon>asterids</taxon>
        <taxon>lamiids</taxon>
        <taxon>Solanales</taxon>
        <taxon>Solanaceae</taxon>
        <taxon>Solanoideae</taxon>
        <taxon>Solaneae</taxon>
        <taxon>Solanum</taxon>
    </lineage>
</organism>
<reference evidence="1" key="1">
    <citation type="submission" date="2015-12" db="EMBL/GenBank/DDBJ databases">
        <title>Gene expression during late stages of embryo sac development: a critical building block for successful pollen-pistil interactions.</title>
        <authorList>
            <person name="Liu Y."/>
            <person name="Joly V."/>
            <person name="Sabar M."/>
            <person name="Matton D.P."/>
        </authorList>
    </citation>
    <scope>NUCLEOTIDE SEQUENCE</scope>
</reference>
<accession>A0A0V0GE14</accession>
<proteinExistence type="predicted"/>
<dbReference type="EMBL" id="GEDG01041550">
    <property type="protein sequence ID" value="JAP06385.1"/>
    <property type="molecule type" value="Transcribed_RNA"/>
</dbReference>
<name>A0A0V0GE14_SOLCH</name>
<dbReference type="AlphaFoldDB" id="A0A0V0GE14"/>